<organism evidence="2 3">
    <name type="scientific">Blyttiomyces helicus</name>
    <dbReference type="NCBI Taxonomy" id="388810"/>
    <lineage>
        <taxon>Eukaryota</taxon>
        <taxon>Fungi</taxon>
        <taxon>Fungi incertae sedis</taxon>
        <taxon>Chytridiomycota</taxon>
        <taxon>Chytridiomycota incertae sedis</taxon>
        <taxon>Chytridiomycetes</taxon>
        <taxon>Chytridiomycetes incertae sedis</taxon>
        <taxon>Blyttiomyces</taxon>
    </lineage>
</organism>
<feature type="region of interest" description="Disordered" evidence="1">
    <location>
        <begin position="82"/>
        <end position="116"/>
    </location>
</feature>
<reference evidence="3" key="1">
    <citation type="journal article" date="2018" name="Nat. Microbiol.">
        <title>Leveraging single-cell genomics to expand the fungal tree of life.</title>
        <authorList>
            <person name="Ahrendt S.R."/>
            <person name="Quandt C.A."/>
            <person name="Ciobanu D."/>
            <person name="Clum A."/>
            <person name="Salamov A."/>
            <person name="Andreopoulos B."/>
            <person name="Cheng J.F."/>
            <person name="Woyke T."/>
            <person name="Pelin A."/>
            <person name="Henrissat B."/>
            <person name="Reynolds N.K."/>
            <person name="Benny G.L."/>
            <person name="Smith M.E."/>
            <person name="James T.Y."/>
            <person name="Grigoriev I.V."/>
        </authorList>
    </citation>
    <scope>NUCLEOTIDE SEQUENCE [LARGE SCALE GENOMIC DNA]</scope>
</reference>
<evidence type="ECO:0000313" key="3">
    <source>
        <dbReference type="Proteomes" id="UP000269721"/>
    </source>
</evidence>
<proteinExistence type="predicted"/>
<evidence type="ECO:0000256" key="1">
    <source>
        <dbReference type="SAM" id="MobiDB-lite"/>
    </source>
</evidence>
<dbReference type="AlphaFoldDB" id="A0A4P9WCT2"/>
<protein>
    <submittedName>
        <fullName evidence="2">Uncharacterized protein</fullName>
    </submittedName>
</protein>
<keyword evidence="3" id="KW-1185">Reference proteome</keyword>
<sequence>MLTEDSFWRAGLCANEFGDITPGFLQRLGVLDGPIERREMQSARREWDLASGQAALGGMAVKMDMLIFCPAFDQSRRLSAADSHPEFSTSPHISSAPVFRHSSKRPEGPSVGWITSPLPSTTLASPALPRCSTPSRHVEKEQSACATCATPIATLILHGTPETIAAPHTMTLACLACDRGPTFNSGLAQTGGRKRLRAVGPTAPVECDLCGRILGFGGMRLETGADLAARDDWLEPGFDTEFVCLPCGAKYQHCAACGNGEKFRKGRWRPVELFVDAKGGRRRTCTLSHEILDDAELQNDLWRTTHDLSPEILNSLENFHREARTAFLASPKTMETIPEVKDLPSIIAAIERKWAITRDYLEADLAPPAKSNPAITKEALFRMLPLLGTRRRGCFCKLMEQRRTGLCLSISAQPEATGTSLIMSGSETLKLGEGCTAEQLGTQVTLRHLGLRPIAEYMADHPGLREEMFDMALAIGRKNDYAGHDVQRRCGQSDGGRGSCQYAADARIFAGGCYVALSRAGPRKIMGTERRFDGGEPLLDKDDLLFRCRPRSPKCAPRTATRNELPFAYFLLTSPGWWMTPSDNIFQSGIAGRRPPT</sequence>
<dbReference type="EMBL" id="KZ996069">
    <property type="protein sequence ID" value="RKO89475.1"/>
    <property type="molecule type" value="Genomic_DNA"/>
</dbReference>
<dbReference type="Proteomes" id="UP000269721">
    <property type="component" value="Unassembled WGS sequence"/>
</dbReference>
<dbReference type="OrthoDB" id="2129662at2759"/>
<gene>
    <name evidence="2" type="ORF">BDK51DRAFT_41886</name>
</gene>
<accession>A0A4P9WCT2</accession>
<evidence type="ECO:0000313" key="2">
    <source>
        <dbReference type="EMBL" id="RKO89475.1"/>
    </source>
</evidence>
<name>A0A4P9WCT2_9FUNG</name>